<comment type="caution">
    <text evidence="7">The sequence shown here is derived from an EMBL/GenBank/DDBJ whole genome shotgun (WGS) entry which is preliminary data.</text>
</comment>
<gene>
    <name evidence="7" type="primary">nanT_6</name>
    <name evidence="7" type="ORF">GALL_528130</name>
</gene>
<evidence type="ECO:0000256" key="5">
    <source>
        <dbReference type="SAM" id="Phobius"/>
    </source>
</evidence>
<feature type="transmembrane region" description="Helical" evidence="5">
    <location>
        <begin position="113"/>
        <end position="132"/>
    </location>
</feature>
<feature type="transmembrane region" description="Helical" evidence="5">
    <location>
        <begin position="179"/>
        <end position="200"/>
    </location>
</feature>
<organism evidence="7">
    <name type="scientific">mine drainage metagenome</name>
    <dbReference type="NCBI Taxonomy" id="410659"/>
    <lineage>
        <taxon>unclassified sequences</taxon>
        <taxon>metagenomes</taxon>
        <taxon>ecological metagenomes</taxon>
    </lineage>
</organism>
<dbReference type="InterPro" id="IPR011701">
    <property type="entry name" value="MFS"/>
</dbReference>
<name>A0A1J5P243_9ZZZZ</name>
<proteinExistence type="predicted"/>
<protein>
    <submittedName>
        <fullName evidence="7">Putative sialic acid transporter</fullName>
    </submittedName>
</protein>
<dbReference type="AlphaFoldDB" id="A0A1J5P243"/>
<dbReference type="GO" id="GO:0046943">
    <property type="term" value="F:carboxylic acid transmembrane transporter activity"/>
    <property type="evidence" value="ECO:0007669"/>
    <property type="project" value="TreeGrafter"/>
</dbReference>
<dbReference type="PROSITE" id="PS50850">
    <property type="entry name" value="MFS"/>
    <property type="match status" value="1"/>
</dbReference>
<feature type="transmembrane region" description="Helical" evidence="5">
    <location>
        <begin position="89"/>
        <end position="107"/>
    </location>
</feature>
<evidence type="ECO:0000256" key="2">
    <source>
        <dbReference type="ARBA" id="ARBA00022692"/>
    </source>
</evidence>
<dbReference type="InterPro" id="IPR020846">
    <property type="entry name" value="MFS_dom"/>
</dbReference>
<keyword evidence="4 5" id="KW-0472">Membrane</keyword>
<feature type="transmembrane region" description="Helical" evidence="5">
    <location>
        <begin position="21"/>
        <end position="42"/>
    </location>
</feature>
<dbReference type="GO" id="GO:0005886">
    <property type="term" value="C:plasma membrane"/>
    <property type="evidence" value="ECO:0007669"/>
    <property type="project" value="TreeGrafter"/>
</dbReference>
<feature type="transmembrane region" description="Helical" evidence="5">
    <location>
        <begin position="152"/>
        <end position="173"/>
    </location>
</feature>
<keyword evidence="3 5" id="KW-1133">Transmembrane helix</keyword>
<dbReference type="EMBL" id="MLJW01007177">
    <property type="protein sequence ID" value="OIQ65625.1"/>
    <property type="molecule type" value="Genomic_DNA"/>
</dbReference>
<evidence type="ECO:0000259" key="6">
    <source>
        <dbReference type="PROSITE" id="PS50850"/>
    </source>
</evidence>
<evidence type="ECO:0000256" key="1">
    <source>
        <dbReference type="ARBA" id="ARBA00004141"/>
    </source>
</evidence>
<dbReference type="SUPFAM" id="SSF103473">
    <property type="entry name" value="MFS general substrate transporter"/>
    <property type="match status" value="1"/>
</dbReference>
<dbReference type="PANTHER" id="PTHR23508:SF10">
    <property type="entry name" value="CARBOXYLIC ACID TRANSPORTER PROTEIN HOMOLOG"/>
    <property type="match status" value="1"/>
</dbReference>
<feature type="transmembrane region" description="Helical" evidence="5">
    <location>
        <begin position="62"/>
        <end position="82"/>
    </location>
</feature>
<reference evidence="7" key="1">
    <citation type="submission" date="2016-10" db="EMBL/GenBank/DDBJ databases">
        <title>Sequence of Gallionella enrichment culture.</title>
        <authorList>
            <person name="Poehlein A."/>
            <person name="Muehling M."/>
            <person name="Daniel R."/>
        </authorList>
    </citation>
    <scope>NUCLEOTIDE SEQUENCE</scope>
</reference>
<dbReference type="Gene3D" id="1.20.1250.20">
    <property type="entry name" value="MFS general substrate transporter like domains"/>
    <property type="match status" value="1"/>
</dbReference>
<evidence type="ECO:0000256" key="4">
    <source>
        <dbReference type="ARBA" id="ARBA00023136"/>
    </source>
</evidence>
<feature type="domain" description="Major facilitator superfamily (MFS) profile" evidence="6">
    <location>
        <begin position="21"/>
        <end position="222"/>
    </location>
</feature>
<dbReference type="Pfam" id="PF07690">
    <property type="entry name" value="MFS_1"/>
    <property type="match status" value="1"/>
</dbReference>
<comment type="subcellular location">
    <subcellularLocation>
        <location evidence="1">Membrane</location>
        <topology evidence="1">Multi-pass membrane protein</topology>
    </subcellularLocation>
</comment>
<accession>A0A1J5P243</accession>
<dbReference type="PANTHER" id="PTHR23508">
    <property type="entry name" value="CARBOXYLIC ACID TRANSPORTER PROTEIN HOMOLOG"/>
    <property type="match status" value="1"/>
</dbReference>
<sequence length="222" mass="24647">MQDANQTQVSLPLFAIFKRKYLFNTITGCLWMAANFCVYYAIWAMLGTYLQRELHWTPAQVAVPVFWGNILTFFACTFWGAISERIGRRWALMVPCGLAVFLVPLYLSATDPGWFLGLFLLTICFVGGKDALNPGWLSERFPTEVRATAAGFVYHQGAVWGAAVAPLLTYFAVNRQMGFARPMMYATVGSLIVYVIAVYLGPETKGKAMTAALEVIEAEIPA</sequence>
<evidence type="ECO:0000256" key="3">
    <source>
        <dbReference type="ARBA" id="ARBA00022989"/>
    </source>
</evidence>
<keyword evidence="2 5" id="KW-0812">Transmembrane</keyword>
<evidence type="ECO:0000313" key="7">
    <source>
        <dbReference type="EMBL" id="OIQ65625.1"/>
    </source>
</evidence>
<dbReference type="InterPro" id="IPR036259">
    <property type="entry name" value="MFS_trans_sf"/>
</dbReference>